<organism evidence="2 3">
    <name type="scientific">Kribbella caucasensis</name>
    <dbReference type="NCBI Taxonomy" id="2512215"/>
    <lineage>
        <taxon>Bacteria</taxon>
        <taxon>Bacillati</taxon>
        <taxon>Actinomycetota</taxon>
        <taxon>Actinomycetes</taxon>
        <taxon>Propionibacteriales</taxon>
        <taxon>Kribbellaceae</taxon>
        <taxon>Kribbella</taxon>
    </lineage>
</organism>
<feature type="domain" description="M23ase beta-sheet core" evidence="1">
    <location>
        <begin position="85"/>
        <end position="182"/>
    </location>
</feature>
<name>A0A4R6KRD1_9ACTN</name>
<gene>
    <name evidence="2" type="ORF">EV643_101524</name>
</gene>
<accession>A0A4R6KRD1</accession>
<dbReference type="Proteomes" id="UP000295388">
    <property type="component" value="Unassembled WGS sequence"/>
</dbReference>
<dbReference type="Gene3D" id="2.70.70.10">
    <property type="entry name" value="Glucose Permease (Domain IIA)"/>
    <property type="match status" value="1"/>
</dbReference>
<dbReference type="Pfam" id="PF01551">
    <property type="entry name" value="Peptidase_M23"/>
    <property type="match status" value="1"/>
</dbReference>
<dbReference type="CDD" id="cd12797">
    <property type="entry name" value="M23_peptidase"/>
    <property type="match status" value="1"/>
</dbReference>
<dbReference type="RefSeq" id="WP_202869353.1">
    <property type="nucleotide sequence ID" value="NZ_SNWQ01000001.1"/>
</dbReference>
<reference evidence="2 3" key="1">
    <citation type="submission" date="2019-03" db="EMBL/GenBank/DDBJ databases">
        <title>Genomic Encyclopedia of Type Strains, Phase III (KMG-III): the genomes of soil and plant-associated and newly described type strains.</title>
        <authorList>
            <person name="Whitman W."/>
        </authorList>
    </citation>
    <scope>NUCLEOTIDE SEQUENCE [LARGE SCALE GENOMIC DNA]</scope>
    <source>
        <strain evidence="2 3">VKM Ac-2527</strain>
    </source>
</reference>
<sequence>MNRFRYGLAVVTVVAIGLVVLAVVGRSRSSEQVESPVNSELPRTVTVAPTTPSQVVTPTRAPIYVFPIQGCSASASASHHDYAAADIFVRVGCRFVSPVDGQVDEVSRVDRWDPRTNVGSERGGLAVSVVGRDGVRYYGSHLSTIGAGIRPGVQVRAGQVLGLTGQTGSARFTPAHLHFGISWPTPAERWWIRRGTVPPQAFLAGLRVGRPASPVAAVSRAKATFGSDVRCRSYC</sequence>
<dbReference type="AlphaFoldDB" id="A0A4R6KRD1"/>
<evidence type="ECO:0000259" key="1">
    <source>
        <dbReference type="Pfam" id="PF01551"/>
    </source>
</evidence>
<comment type="caution">
    <text evidence="2">The sequence shown here is derived from an EMBL/GenBank/DDBJ whole genome shotgun (WGS) entry which is preliminary data.</text>
</comment>
<dbReference type="InterPro" id="IPR011055">
    <property type="entry name" value="Dup_hybrid_motif"/>
</dbReference>
<dbReference type="InterPro" id="IPR016047">
    <property type="entry name" value="M23ase_b-sheet_dom"/>
</dbReference>
<protein>
    <submittedName>
        <fullName evidence="2">Peptidase M23-like protein</fullName>
    </submittedName>
</protein>
<evidence type="ECO:0000313" key="3">
    <source>
        <dbReference type="Proteomes" id="UP000295388"/>
    </source>
</evidence>
<dbReference type="SUPFAM" id="SSF51261">
    <property type="entry name" value="Duplicated hybrid motif"/>
    <property type="match status" value="1"/>
</dbReference>
<evidence type="ECO:0000313" key="2">
    <source>
        <dbReference type="EMBL" id="TDO54734.1"/>
    </source>
</evidence>
<proteinExistence type="predicted"/>
<keyword evidence="3" id="KW-1185">Reference proteome</keyword>
<dbReference type="EMBL" id="SNWQ01000001">
    <property type="protein sequence ID" value="TDO54734.1"/>
    <property type="molecule type" value="Genomic_DNA"/>
</dbReference>